<dbReference type="AlphaFoldDB" id="A0A6M3JUF5"/>
<proteinExistence type="predicted"/>
<name>A0A6M3JUF5_9ZZZZ</name>
<sequence length="261" mass="27542">MSMPYVVTQEVWSAQASTATVALESDFERCAITVVEVTTTAFSGTLDIQGKLHEISAYSNIPYIRQDQAGIQTPSVTQLSYTTDTAVYRYVVLGYWRRVQLVMTRTAGSITCAVAGSSHANQFPYLPTKLIANSGVDIGDVDVLSIAAGTNLIGKVGLDQTTLGTTNGVVRVGGGLSNSGVLSADTQIKASAGKVYWMTVSDTADLIIDLEDALGSGTSKWGINLPAGGYGHFIFDPPIDFGTGIFLDVDTATCKVTCGFI</sequence>
<dbReference type="EMBL" id="MT141983">
    <property type="protein sequence ID" value="QJA72861.1"/>
    <property type="molecule type" value="Genomic_DNA"/>
</dbReference>
<gene>
    <name evidence="1" type="ORF">MM415A02581_0011</name>
</gene>
<accession>A0A6M3JUF5</accession>
<organism evidence="1">
    <name type="scientific">viral metagenome</name>
    <dbReference type="NCBI Taxonomy" id="1070528"/>
    <lineage>
        <taxon>unclassified sequences</taxon>
        <taxon>metagenomes</taxon>
        <taxon>organismal metagenomes</taxon>
    </lineage>
</organism>
<reference evidence="1" key="1">
    <citation type="submission" date="2020-03" db="EMBL/GenBank/DDBJ databases">
        <title>The deep terrestrial virosphere.</title>
        <authorList>
            <person name="Holmfeldt K."/>
            <person name="Nilsson E."/>
            <person name="Simone D."/>
            <person name="Lopez-Fernandez M."/>
            <person name="Wu X."/>
            <person name="de Brujin I."/>
            <person name="Lundin D."/>
            <person name="Andersson A."/>
            <person name="Bertilsson S."/>
            <person name="Dopson M."/>
        </authorList>
    </citation>
    <scope>NUCLEOTIDE SEQUENCE</scope>
    <source>
        <strain evidence="1">MM415A02581</strain>
    </source>
</reference>
<evidence type="ECO:0000313" key="1">
    <source>
        <dbReference type="EMBL" id="QJA72861.1"/>
    </source>
</evidence>
<protein>
    <submittedName>
        <fullName evidence="1">Uncharacterized protein</fullName>
    </submittedName>
</protein>